<reference evidence="1" key="2">
    <citation type="journal article" date="2023" name="Int. J. Mol. Sci.">
        <title>De Novo Assembly and Annotation of 11 Diverse Shrub Willow (Salix) Genomes Reveals Novel Gene Organization in Sex-Linked Regions.</title>
        <authorList>
            <person name="Hyden B."/>
            <person name="Feng K."/>
            <person name="Yates T.B."/>
            <person name="Jawdy S."/>
            <person name="Cereghino C."/>
            <person name="Smart L.B."/>
            <person name="Muchero W."/>
        </authorList>
    </citation>
    <scope>NUCLEOTIDE SEQUENCE</scope>
    <source>
        <tissue evidence="1">Shoot tip</tissue>
    </source>
</reference>
<accession>A0A9Q0QEM5</accession>
<sequence length="63" mass="7432">MMLFSLMQSNMSSYPNPSFWNAVSFHEFEFLRMFRALMIAKAANAKEHTKSPRAKRSLNFPWT</sequence>
<protein>
    <submittedName>
        <fullName evidence="1">Uncharacterized protein</fullName>
    </submittedName>
</protein>
<organism evidence="1 2">
    <name type="scientific">Salix purpurea</name>
    <name type="common">Purple osier willow</name>
    <dbReference type="NCBI Taxonomy" id="77065"/>
    <lineage>
        <taxon>Eukaryota</taxon>
        <taxon>Viridiplantae</taxon>
        <taxon>Streptophyta</taxon>
        <taxon>Embryophyta</taxon>
        <taxon>Tracheophyta</taxon>
        <taxon>Spermatophyta</taxon>
        <taxon>Magnoliopsida</taxon>
        <taxon>eudicotyledons</taxon>
        <taxon>Gunneridae</taxon>
        <taxon>Pentapetalae</taxon>
        <taxon>rosids</taxon>
        <taxon>fabids</taxon>
        <taxon>Malpighiales</taxon>
        <taxon>Salicaceae</taxon>
        <taxon>Saliceae</taxon>
        <taxon>Salix</taxon>
    </lineage>
</organism>
<gene>
    <name evidence="1" type="ORF">OIU79_010036</name>
</gene>
<reference evidence="1" key="1">
    <citation type="submission" date="2022-11" db="EMBL/GenBank/DDBJ databases">
        <authorList>
            <person name="Hyden B.L."/>
            <person name="Feng K."/>
            <person name="Yates T."/>
            <person name="Jawdy S."/>
            <person name="Smart L.B."/>
            <person name="Muchero W."/>
        </authorList>
    </citation>
    <scope>NUCLEOTIDE SEQUENCE</scope>
    <source>
        <tissue evidence="1">Shoot tip</tissue>
    </source>
</reference>
<comment type="caution">
    <text evidence="1">The sequence shown here is derived from an EMBL/GenBank/DDBJ whole genome shotgun (WGS) entry which is preliminary data.</text>
</comment>
<evidence type="ECO:0000313" key="1">
    <source>
        <dbReference type="EMBL" id="KAJ6705248.1"/>
    </source>
</evidence>
<keyword evidence="2" id="KW-1185">Reference proteome</keyword>
<dbReference type="Proteomes" id="UP001151532">
    <property type="component" value="Chromosome 3"/>
</dbReference>
<name>A0A9Q0QEM5_SALPP</name>
<proteinExistence type="predicted"/>
<evidence type="ECO:0000313" key="2">
    <source>
        <dbReference type="Proteomes" id="UP001151532"/>
    </source>
</evidence>
<dbReference type="EMBL" id="JAPFFK010000016">
    <property type="protein sequence ID" value="KAJ6705248.1"/>
    <property type="molecule type" value="Genomic_DNA"/>
</dbReference>
<dbReference type="AlphaFoldDB" id="A0A9Q0QEM5"/>